<name>A0A554XGC3_9BURK</name>
<comment type="caution">
    <text evidence="2">The sequence shown here is derived from an EMBL/GenBank/DDBJ whole genome shotgun (WGS) entry which is preliminary data.</text>
</comment>
<dbReference type="Proteomes" id="UP000318294">
    <property type="component" value="Unassembled WGS sequence"/>
</dbReference>
<dbReference type="Pfam" id="PF14267">
    <property type="entry name" value="DUF4357"/>
    <property type="match status" value="1"/>
</dbReference>
<proteinExistence type="predicted"/>
<dbReference type="RefSeq" id="WP_144328055.1">
    <property type="nucleotide sequence ID" value="NZ_VJON01000013.1"/>
</dbReference>
<evidence type="ECO:0000313" key="2">
    <source>
        <dbReference type="EMBL" id="TSE34880.1"/>
    </source>
</evidence>
<evidence type="ECO:0000313" key="3">
    <source>
        <dbReference type="Proteomes" id="UP000318294"/>
    </source>
</evidence>
<dbReference type="EMBL" id="VJON01000013">
    <property type="protein sequence ID" value="TSE34880.1"/>
    <property type="molecule type" value="Genomic_DNA"/>
</dbReference>
<dbReference type="AlphaFoldDB" id="A0A554XGC3"/>
<keyword evidence="3" id="KW-1185">Reference proteome</keyword>
<protein>
    <recommendedName>
        <fullName evidence="1">DUF4357 domain-containing protein</fullName>
    </recommendedName>
</protein>
<reference evidence="2 3" key="1">
    <citation type="submission" date="2019-07" db="EMBL/GenBank/DDBJ databases">
        <title>Tepidimonas charontis SPSP-6 draft genome.</title>
        <authorList>
            <person name="Da Costa M.S."/>
            <person name="Froufe H.J.C."/>
            <person name="Egas C."/>
            <person name="Albuquerque L."/>
        </authorList>
    </citation>
    <scope>NUCLEOTIDE SEQUENCE [LARGE SCALE GENOMIC DNA]</scope>
    <source>
        <strain evidence="2 3">SPSP-6</strain>
    </source>
</reference>
<gene>
    <name evidence="2" type="ORF">Tchar_01071</name>
</gene>
<dbReference type="OrthoDB" id="3654724at2"/>
<dbReference type="InterPro" id="IPR025579">
    <property type="entry name" value="DUF4357"/>
</dbReference>
<organism evidence="2 3">
    <name type="scientific">Tepidimonas charontis</name>
    <dbReference type="NCBI Taxonomy" id="2267262"/>
    <lineage>
        <taxon>Bacteria</taxon>
        <taxon>Pseudomonadati</taxon>
        <taxon>Pseudomonadota</taxon>
        <taxon>Betaproteobacteria</taxon>
        <taxon>Burkholderiales</taxon>
        <taxon>Tepidimonas</taxon>
    </lineage>
</organism>
<feature type="domain" description="DUF4357" evidence="1">
    <location>
        <begin position="222"/>
        <end position="275"/>
    </location>
</feature>
<dbReference type="CDD" id="cd10447">
    <property type="entry name" value="GIY-YIG_unchar_2"/>
    <property type="match status" value="1"/>
</dbReference>
<sequence>MSKGQAFSVRIFIPSGEPEGLRVIEKSNWTGQGLVFPRALYAEVRQRPELKRTGVYLLWGPADMGQLSKLYVGEGDAVLPRLDQHAKQKDFWTHAAVFTSKDQNLNKAHVQYLEARLVQQARDAKRVELDNGNVPQLPALSEADAADAEAFLLDLLLCLPLMGAPFFEQAQTPQTRGRELILKAKGIEARGVDTAEGFVVRAGSQAIKEEVPSIHAYLAELRKTLLAQGVLVPDGPVWRMTQDYVFNSPSTAAGVLLGRSANGRTEWRDAKGRTLKEIQEAELGG</sequence>
<evidence type="ECO:0000259" key="1">
    <source>
        <dbReference type="Pfam" id="PF14267"/>
    </source>
</evidence>
<accession>A0A554XGC3</accession>